<feature type="transmembrane region" description="Helical" evidence="1">
    <location>
        <begin position="316"/>
        <end position="338"/>
    </location>
</feature>
<gene>
    <name evidence="2" type="ORF">FD14_GL000497</name>
</gene>
<dbReference type="PANTHER" id="PTHR38454:SF1">
    <property type="entry name" value="INTEGRAL MEMBRANE PROTEIN"/>
    <property type="match status" value="1"/>
</dbReference>
<feature type="transmembrane region" description="Helical" evidence="1">
    <location>
        <begin position="223"/>
        <end position="242"/>
    </location>
</feature>
<accession>A0A0R2F9K3</accession>
<proteinExistence type="predicted"/>
<feature type="transmembrane region" description="Helical" evidence="1">
    <location>
        <begin position="98"/>
        <end position="117"/>
    </location>
</feature>
<evidence type="ECO:0000313" key="3">
    <source>
        <dbReference type="Proteomes" id="UP000051442"/>
    </source>
</evidence>
<keyword evidence="1" id="KW-0472">Membrane</keyword>
<organism evidence="2 3">
    <name type="scientific">Secundilactobacillus similis DSM 23365 = JCM 2765</name>
    <dbReference type="NCBI Taxonomy" id="1423804"/>
    <lineage>
        <taxon>Bacteria</taxon>
        <taxon>Bacillati</taxon>
        <taxon>Bacillota</taxon>
        <taxon>Bacilli</taxon>
        <taxon>Lactobacillales</taxon>
        <taxon>Lactobacillaceae</taxon>
        <taxon>Secundilactobacillus</taxon>
    </lineage>
</organism>
<feature type="transmembrane region" description="Helical" evidence="1">
    <location>
        <begin position="399"/>
        <end position="416"/>
    </location>
</feature>
<dbReference type="STRING" id="1423804.FD14_GL000497"/>
<feature type="transmembrane region" description="Helical" evidence="1">
    <location>
        <begin position="285"/>
        <end position="304"/>
    </location>
</feature>
<dbReference type="Proteomes" id="UP000051442">
    <property type="component" value="Unassembled WGS sequence"/>
</dbReference>
<feature type="transmembrane region" description="Helical" evidence="1">
    <location>
        <begin position="175"/>
        <end position="203"/>
    </location>
</feature>
<feature type="transmembrane region" description="Helical" evidence="1">
    <location>
        <begin position="984"/>
        <end position="1002"/>
    </location>
</feature>
<dbReference type="Pfam" id="PF09586">
    <property type="entry name" value="YfhO"/>
    <property type="match status" value="1"/>
</dbReference>
<keyword evidence="3" id="KW-1185">Reference proteome</keyword>
<feature type="transmembrane region" description="Helical" evidence="1">
    <location>
        <begin position="344"/>
        <end position="361"/>
    </location>
</feature>
<comment type="caution">
    <text evidence="2">The sequence shown here is derived from an EMBL/GenBank/DDBJ whole genome shotgun (WGS) entry which is preliminary data.</text>
</comment>
<evidence type="ECO:0000313" key="2">
    <source>
        <dbReference type="EMBL" id="KRN25023.1"/>
    </source>
</evidence>
<protein>
    <submittedName>
        <fullName evidence="2">Integral membrane protein</fullName>
    </submittedName>
</protein>
<sequence length="1029" mass="114850">MWLVYTVAFTLVVVCSFGVLRFGGQTTIWNVDGIAQHYPILEQFYRILRGTAHQSLFGWSWTLGLGADQMTTFAYYVVGDPFSYLIALFPADRLELGYQLLTILRLYVVGLAFIAFAKQLKLKRGGTLIGTLVYTFGSYSFYSAYHHPFFLLPLIFFPLVCLAIDRIYQGKSFLWLVVITALVLISNVYFAYVLAIGALVFAIMRYLDLKLKGELVRPLPWSLLYFGLTVVMSTLMAAVVLLPNILGMLSSSRSGSAIFASGLKFYPSIYYTHLPNAILNSNGTTYYWLVMGTSGLTFIAMVWTMRHFRRYLMLNVTLLLVAVGLLFPAVAAVMNVMSTPSNRWVLLVHLAFGLAAGHFIDHLHELEPADFKWFMVATAILLALVWVGNGFIFKLPQHHLMTYGLLLGFMIVLAYAIMTGATGLRLKWALLGLVLLNAASTGLGFYSPNYAYASRSELSRGVASHWSKVFFDKADQYLKQTDTSFYRTATTKDYYTLHSAGNNMPMLLGMHQIGSYFSVQNAAVNSFNTQLWNSENTMNNPTRNADERTTMLSLLGVKYLFARQDEINKNRVPYGYQIVRRRNGKAVFRDHPVYSLGNGTGTVLLKNKYALPLAYTQTTQLNASAYRKLSAVDKEQALLSGAQTSQKVSGVKTVTAKRASHTVPYTVSMTSQPITTLTQAINYRLHHNTNRSLSYGITGDKTPAEAEKYAATTNLLKPTLSVTKLLAQNAAVIAKNNQKNTNGLKEMTGDLLGQNAQYQLTINNPNSLKNCELYLEIDGIKAQFPSTSERLGYTATRAKLADVPFSHETKLNTLREINTSPYFDSYFLNVQSGTHKTSIDQLGINNMSDYEPKHHLLINLGYSTKARQTINLSFYKANKLTFKHVKIIAVPFGATYRTKTQKLQKQALKHLTVTNNHVTGTTNQSRASVLTTSIPYSKGWQLTVDGQATAIQKVNTGFIGAKIPAGKHHVKLSYTTPGLLAGKWLSILGWFVLCLAAGWTMWRGLIKRRRPNTGQHAQPIVESETNNEE</sequence>
<feature type="transmembrane region" description="Helical" evidence="1">
    <location>
        <begin position="373"/>
        <end position="393"/>
    </location>
</feature>
<dbReference type="InterPro" id="IPR018580">
    <property type="entry name" value="Uncharacterised_YfhO"/>
</dbReference>
<reference evidence="2 3" key="1">
    <citation type="journal article" date="2015" name="Genome Announc.">
        <title>Expanding the biotechnology potential of lactobacilli through comparative genomics of 213 strains and associated genera.</title>
        <authorList>
            <person name="Sun Z."/>
            <person name="Harris H.M."/>
            <person name="McCann A."/>
            <person name="Guo C."/>
            <person name="Argimon S."/>
            <person name="Zhang W."/>
            <person name="Yang X."/>
            <person name="Jeffery I.B."/>
            <person name="Cooney J.C."/>
            <person name="Kagawa T.F."/>
            <person name="Liu W."/>
            <person name="Song Y."/>
            <person name="Salvetti E."/>
            <person name="Wrobel A."/>
            <person name="Rasinkangas P."/>
            <person name="Parkhill J."/>
            <person name="Rea M.C."/>
            <person name="O'Sullivan O."/>
            <person name="Ritari J."/>
            <person name="Douillard F.P."/>
            <person name="Paul Ross R."/>
            <person name="Yang R."/>
            <person name="Briner A.E."/>
            <person name="Felis G.E."/>
            <person name="de Vos W.M."/>
            <person name="Barrangou R."/>
            <person name="Klaenhammer T.R."/>
            <person name="Caufield P.W."/>
            <person name="Cui Y."/>
            <person name="Zhang H."/>
            <person name="O'Toole P.W."/>
        </authorList>
    </citation>
    <scope>NUCLEOTIDE SEQUENCE [LARGE SCALE GENOMIC DNA]</scope>
    <source>
        <strain evidence="2 3">DSM 23365</strain>
    </source>
</reference>
<evidence type="ECO:0000256" key="1">
    <source>
        <dbReference type="SAM" id="Phobius"/>
    </source>
</evidence>
<dbReference type="PANTHER" id="PTHR38454">
    <property type="entry name" value="INTEGRAL MEMBRANE PROTEIN-RELATED"/>
    <property type="match status" value="1"/>
</dbReference>
<keyword evidence="1" id="KW-1133">Transmembrane helix</keyword>
<feature type="transmembrane region" description="Helical" evidence="1">
    <location>
        <begin position="6"/>
        <end position="24"/>
    </location>
</feature>
<feature type="transmembrane region" description="Helical" evidence="1">
    <location>
        <begin position="148"/>
        <end position="168"/>
    </location>
</feature>
<name>A0A0R2F9K3_9LACO</name>
<dbReference type="PATRIC" id="fig|1423804.4.peg.534"/>
<feature type="transmembrane region" description="Helical" evidence="1">
    <location>
        <begin position="56"/>
        <end position="78"/>
    </location>
</feature>
<keyword evidence="1" id="KW-0812">Transmembrane</keyword>
<feature type="transmembrane region" description="Helical" evidence="1">
    <location>
        <begin position="124"/>
        <end position="142"/>
    </location>
</feature>
<dbReference type="AlphaFoldDB" id="A0A0R2F9K3"/>
<dbReference type="EMBL" id="AYZM01000079">
    <property type="protein sequence ID" value="KRN25023.1"/>
    <property type="molecule type" value="Genomic_DNA"/>
</dbReference>